<dbReference type="SMART" id="SM00308">
    <property type="entry name" value="LH2"/>
    <property type="match status" value="1"/>
</dbReference>
<dbReference type="InterPro" id="IPR046791">
    <property type="entry name" value="Polycystin_dom"/>
</dbReference>
<evidence type="ECO:0000256" key="3">
    <source>
        <dbReference type="ARBA" id="ARBA00022692"/>
    </source>
</evidence>
<evidence type="ECO:0000256" key="9">
    <source>
        <dbReference type="PROSITE-ProRule" id="PRU00152"/>
    </source>
</evidence>
<dbReference type="GO" id="GO:0005262">
    <property type="term" value="F:calcium channel activity"/>
    <property type="evidence" value="ECO:0007669"/>
    <property type="project" value="TreeGrafter"/>
</dbReference>
<comment type="caution">
    <text evidence="13">The sequence shown here is derived from an EMBL/GenBank/DDBJ whole genome shotgun (WGS) entry which is preliminary data.</text>
</comment>
<keyword evidence="5 11" id="KW-1133">Transmembrane helix</keyword>
<accession>A0A9W9YJJ1</accession>
<evidence type="ECO:0000256" key="1">
    <source>
        <dbReference type="ARBA" id="ARBA00004141"/>
    </source>
</evidence>
<evidence type="ECO:0000256" key="10">
    <source>
        <dbReference type="SAM" id="MobiDB-lite"/>
    </source>
</evidence>
<evidence type="ECO:0000256" key="6">
    <source>
        <dbReference type="ARBA" id="ARBA00023136"/>
    </source>
</evidence>
<keyword evidence="7" id="KW-0325">Glycoprotein</keyword>
<comment type="caution">
    <text evidence="9">Lacks conserved residue(s) required for the propagation of feature annotation.</text>
</comment>
<comment type="subcellular location">
    <subcellularLocation>
        <location evidence="1">Membrane</location>
        <topology evidence="1">Multi-pass membrane protein</topology>
    </subcellularLocation>
</comment>
<feature type="transmembrane region" description="Helical" evidence="11">
    <location>
        <begin position="633"/>
        <end position="654"/>
    </location>
</feature>
<feature type="region of interest" description="Disordered" evidence="10">
    <location>
        <begin position="1237"/>
        <end position="1263"/>
    </location>
</feature>
<evidence type="ECO:0000256" key="8">
    <source>
        <dbReference type="PIRSR" id="PIRSR603915-2"/>
    </source>
</evidence>
<dbReference type="InterPro" id="IPR036392">
    <property type="entry name" value="PLAT/LH2_dom_sf"/>
</dbReference>
<evidence type="ECO:0000256" key="4">
    <source>
        <dbReference type="ARBA" id="ARBA00022729"/>
    </source>
</evidence>
<dbReference type="InterPro" id="IPR003915">
    <property type="entry name" value="PKD_2"/>
</dbReference>
<evidence type="ECO:0000256" key="2">
    <source>
        <dbReference type="ARBA" id="ARBA00007200"/>
    </source>
</evidence>
<dbReference type="Pfam" id="PF20519">
    <property type="entry name" value="Polycystin_dom"/>
    <property type="match status" value="1"/>
</dbReference>
<feature type="domain" description="PLAT" evidence="12">
    <location>
        <begin position="429"/>
        <end position="549"/>
    </location>
</feature>
<feature type="disulfide bond" evidence="8">
    <location>
        <begin position="829"/>
        <end position="842"/>
    </location>
</feature>
<dbReference type="Pfam" id="PF08016">
    <property type="entry name" value="PKD_channel"/>
    <property type="match status" value="1"/>
</dbReference>
<dbReference type="PANTHER" id="PTHR10877">
    <property type="entry name" value="POLYCYSTIN FAMILY MEMBER"/>
    <property type="match status" value="1"/>
</dbReference>
<dbReference type="PROSITE" id="PS50095">
    <property type="entry name" value="PLAT"/>
    <property type="match status" value="1"/>
</dbReference>
<dbReference type="EMBL" id="MU827336">
    <property type="protein sequence ID" value="KAJ7353946.1"/>
    <property type="molecule type" value="Genomic_DNA"/>
</dbReference>
<dbReference type="GO" id="GO:0016020">
    <property type="term" value="C:membrane"/>
    <property type="evidence" value="ECO:0007669"/>
    <property type="project" value="UniProtKB-SubCell"/>
</dbReference>
<feature type="transmembrane region" description="Helical" evidence="11">
    <location>
        <begin position="1113"/>
        <end position="1136"/>
    </location>
</feature>
<feature type="transmembrane region" description="Helical" evidence="11">
    <location>
        <begin position="782"/>
        <end position="802"/>
    </location>
</feature>
<feature type="region of interest" description="Disordered" evidence="10">
    <location>
        <begin position="1288"/>
        <end position="1316"/>
    </location>
</feature>
<reference evidence="13" key="1">
    <citation type="submission" date="2023-01" db="EMBL/GenBank/DDBJ databases">
        <title>Genome assembly of the deep-sea coral Lophelia pertusa.</title>
        <authorList>
            <person name="Herrera S."/>
            <person name="Cordes E."/>
        </authorList>
    </citation>
    <scope>NUCLEOTIDE SEQUENCE</scope>
    <source>
        <strain evidence="13">USNM1676648</strain>
        <tissue evidence="13">Polyp</tissue>
    </source>
</reference>
<protein>
    <recommendedName>
        <fullName evidence="12">PLAT domain-containing protein</fullName>
    </recommendedName>
</protein>
<dbReference type="GO" id="GO:0005509">
    <property type="term" value="F:calcium ion binding"/>
    <property type="evidence" value="ECO:0007669"/>
    <property type="project" value="InterPro"/>
</dbReference>
<dbReference type="PRINTS" id="PR01433">
    <property type="entry name" value="POLYCYSTIN2"/>
</dbReference>
<name>A0A9W9YJJ1_9CNID</name>
<keyword evidence="3 11" id="KW-0812">Transmembrane</keyword>
<feature type="transmembrane region" description="Helical" evidence="11">
    <location>
        <begin position="985"/>
        <end position="1003"/>
    </location>
</feature>
<evidence type="ECO:0000313" key="14">
    <source>
        <dbReference type="Proteomes" id="UP001163046"/>
    </source>
</evidence>
<feature type="region of interest" description="Disordered" evidence="10">
    <location>
        <begin position="1"/>
        <end position="24"/>
    </location>
</feature>
<dbReference type="InterPro" id="IPR001024">
    <property type="entry name" value="PLAT/LH2_dom"/>
</dbReference>
<keyword evidence="14" id="KW-1185">Reference proteome</keyword>
<dbReference type="InterPro" id="IPR051223">
    <property type="entry name" value="Polycystin"/>
</dbReference>
<gene>
    <name evidence="13" type="ORF">OS493_031087</name>
</gene>
<feature type="transmembrane region" description="Helical" evidence="11">
    <location>
        <begin position="1178"/>
        <end position="1203"/>
    </location>
</feature>
<feature type="transmembrane region" description="Helical" evidence="11">
    <location>
        <begin position="1076"/>
        <end position="1093"/>
    </location>
</feature>
<comment type="similarity">
    <text evidence="2">Belongs to the polycystin family.</text>
</comment>
<dbReference type="SUPFAM" id="SSF49723">
    <property type="entry name" value="Lipase/lipooxygenase domain (PLAT/LH2 domain)"/>
    <property type="match status" value="1"/>
</dbReference>
<sequence>MAEAPAPGVQFPQPLVNPPAQGPQVPQVAQAAQVPQAAQVAQAAQVPQAVQVAQAAQVLPAAQGVPVPQAAQAAGQNAAQNVLPADTTNSRHVVIRCMQLVNTVSDAVLELTLPDEEAVSIQTSGMALSLGRHTPAKLAGLQIESDNGKIVLPADIDALLSRVANTSFVDTQMLSIPFNPFTWDRTRERVNSNVLALDLKDDERKVIDVSQLSSDVFIEIPLKAQKNPLQMSHFFTKKNSSRFHEINVDYENMTIQVDISPEDVTVTLAIYIRFAHRPTIKEHDFNGTLSSNERCIWTRKGENIEGTSWCSSNVLTPIYIVAKKPGKYYLAVESHNNLRNPQKRQKRSCFGETRQKRSCVEVKSPPPTPPQSKNESVVPVYDPRADDNYTLKAEMGSCVYWSGNRQKWITDGCQTSHTRQLPMSSSSTYEYEITITTGIWRNAGTTAKVAMEIYGAEGSTGILQLNNEADSDDSLFHRGNSEVFLLTVDKPLGFVQGVRIGHDNSGIDPSWFLEDVVIMDKQKERSWTFSNSQWLALERGDGRIQRMLKTSVNDVAFKTNMMKRWWKGLTEKHIWVSVLTKPPRNLFSRVQRASCCLSILLSAMFANAMFYELNGKSAHVIQVGPLKFSSRQVIIGIQSALIVAPTNILIAFLFQKGSSRTSTQCCVHKLRLCLSWFLCLCTCVVSAMFSIYYSLVWGKDISEQWLASMLISLVQDVAVTEPAKVFFAAVFLATIIRFKRRKVDGYSSLEENRNVSWKDRLWTMDISEVEEMRRQQAQKQNMFRFWMELTAYCVFVFILLVVCYGDRNNHRYLMTKSTREDLPQFHKPCDVLDYMKPAFPVCFDAYSENNEDKTPYNKPGWIPFENSTMTDELTRLCPKPWRYQKPGETDAVPKWGQFSFYRGGGFVADLGYENKIGLSIIETLEKNNWLDRQSRPVILEFSAFNPSTNLLVVATYFYEIQPSGNSAPFERINVISVYSKETGSHQFYLVCILLLIIFMLFYVGRICHRVYRLRLRYFKSFWKWMEIFQVVVAVLAVAMNILRSAKAISAVTKLKANVYANESFQEVIAWTEAENGVLGILVFTVTLKLLRLIRFNAHVAVLLRTLKASLNLLRSYMVVLVIGFMAFLHFGILIFGTGTERYSSFLKVTYFQLELILGRVKARPIKQLSHANDTFGRIFATLLLSSLTVMFMNFFIAAVDLALSEIKNSVIPNELHDLVDERCSNHGKTKRQCDAISKGLKQTAPKDKRSRLHNKTVDKHTRSSATKTTVDFDSISKTIVSWSQKRNRESSLIKPDTTNRKSSHARVSGAIGQQKHAGVTRDVAKYQLKKLDKKEKELFRRLQDILQDYSEEEDTFISICHQI</sequence>
<dbReference type="GO" id="GO:0050982">
    <property type="term" value="P:detection of mechanical stimulus"/>
    <property type="evidence" value="ECO:0007669"/>
    <property type="project" value="TreeGrafter"/>
</dbReference>
<dbReference type="OrthoDB" id="5964348at2759"/>
<dbReference type="Proteomes" id="UP001163046">
    <property type="component" value="Unassembled WGS sequence"/>
</dbReference>
<evidence type="ECO:0000259" key="12">
    <source>
        <dbReference type="PROSITE" id="PS50095"/>
    </source>
</evidence>
<feature type="region of interest" description="Disordered" evidence="10">
    <location>
        <begin position="357"/>
        <end position="381"/>
    </location>
</feature>
<feature type="transmembrane region" description="Helical" evidence="11">
    <location>
        <begin position="717"/>
        <end position="738"/>
    </location>
</feature>
<proteinExistence type="inferred from homology"/>
<evidence type="ECO:0000313" key="13">
    <source>
        <dbReference type="EMBL" id="KAJ7353946.1"/>
    </source>
</evidence>
<dbReference type="Pfam" id="PF01477">
    <property type="entry name" value="PLAT"/>
    <property type="match status" value="1"/>
</dbReference>
<dbReference type="Gene3D" id="2.60.60.20">
    <property type="entry name" value="PLAT/LH2 domain"/>
    <property type="match status" value="1"/>
</dbReference>
<dbReference type="InterPro" id="IPR013122">
    <property type="entry name" value="PKD1_2_channel"/>
</dbReference>
<evidence type="ECO:0000256" key="5">
    <source>
        <dbReference type="ARBA" id="ARBA00022989"/>
    </source>
</evidence>
<keyword evidence="4" id="KW-0732">Signal</keyword>
<feature type="transmembrane region" description="Helical" evidence="11">
    <location>
        <begin position="1024"/>
        <end position="1042"/>
    </location>
</feature>
<dbReference type="PANTHER" id="PTHR10877:SF150">
    <property type="entry name" value="REJ DOMAIN-CONTAINING PROTEIN"/>
    <property type="match status" value="1"/>
</dbReference>
<feature type="transmembrane region" description="Helical" evidence="11">
    <location>
        <begin position="674"/>
        <end position="697"/>
    </location>
</feature>
<organism evidence="13 14">
    <name type="scientific">Desmophyllum pertusum</name>
    <dbReference type="NCBI Taxonomy" id="174260"/>
    <lineage>
        <taxon>Eukaryota</taxon>
        <taxon>Metazoa</taxon>
        <taxon>Cnidaria</taxon>
        <taxon>Anthozoa</taxon>
        <taxon>Hexacorallia</taxon>
        <taxon>Scleractinia</taxon>
        <taxon>Caryophylliina</taxon>
        <taxon>Caryophylliidae</taxon>
        <taxon>Desmophyllum</taxon>
    </lineage>
</organism>
<evidence type="ECO:0000256" key="7">
    <source>
        <dbReference type="ARBA" id="ARBA00023180"/>
    </source>
</evidence>
<keyword evidence="6 11" id="KW-0472">Membrane</keyword>
<evidence type="ECO:0000256" key="11">
    <source>
        <dbReference type="SAM" id="Phobius"/>
    </source>
</evidence>